<evidence type="ECO:0000313" key="2">
    <source>
        <dbReference type="EMBL" id="NYD74153.1"/>
    </source>
</evidence>
<protein>
    <submittedName>
        <fullName evidence="2">Uncharacterized protein</fullName>
    </submittedName>
</protein>
<evidence type="ECO:0000256" key="1">
    <source>
        <dbReference type="SAM" id="MobiDB-lite"/>
    </source>
</evidence>
<comment type="caution">
    <text evidence="2">The sequence shown here is derived from an EMBL/GenBank/DDBJ whole genome shotgun (WGS) entry which is preliminary data.</text>
</comment>
<reference evidence="2 3" key="1">
    <citation type="submission" date="2020-07" db="EMBL/GenBank/DDBJ databases">
        <title>Sequencing the genomes of 1000 actinobacteria strains.</title>
        <authorList>
            <person name="Klenk H.-P."/>
        </authorList>
    </citation>
    <scope>NUCLEOTIDE SEQUENCE [LARGE SCALE GENOMIC DNA]</scope>
    <source>
        <strain evidence="2 3">DSM 23871</strain>
    </source>
</reference>
<dbReference type="Proteomes" id="UP000589620">
    <property type="component" value="Unassembled WGS sequence"/>
</dbReference>
<dbReference type="AlphaFoldDB" id="A0A852SZS5"/>
<accession>A0A852SZS5</accession>
<keyword evidence="3" id="KW-1185">Reference proteome</keyword>
<dbReference type="RefSeq" id="WP_157696905.1">
    <property type="nucleotide sequence ID" value="NZ_BAAAPX010000001.1"/>
</dbReference>
<organism evidence="2 3">
    <name type="scientific">Leifsonia soli</name>
    <dbReference type="NCBI Taxonomy" id="582665"/>
    <lineage>
        <taxon>Bacteria</taxon>
        <taxon>Bacillati</taxon>
        <taxon>Actinomycetota</taxon>
        <taxon>Actinomycetes</taxon>
        <taxon>Micrococcales</taxon>
        <taxon>Microbacteriaceae</taxon>
        <taxon>Leifsonia</taxon>
    </lineage>
</organism>
<dbReference type="EMBL" id="JACCBJ010000001">
    <property type="protein sequence ID" value="NYD74153.1"/>
    <property type="molecule type" value="Genomic_DNA"/>
</dbReference>
<feature type="compositionally biased region" description="Basic and acidic residues" evidence="1">
    <location>
        <begin position="50"/>
        <end position="62"/>
    </location>
</feature>
<gene>
    <name evidence="2" type="ORF">BJ963_001672</name>
</gene>
<feature type="region of interest" description="Disordered" evidence="1">
    <location>
        <begin position="1"/>
        <end position="62"/>
    </location>
</feature>
<feature type="compositionally biased region" description="Basic and acidic residues" evidence="1">
    <location>
        <begin position="23"/>
        <end position="33"/>
    </location>
</feature>
<name>A0A852SZS5_9MICO</name>
<evidence type="ECO:0000313" key="3">
    <source>
        <dbReference type="Proteomes" id="UP000589620"/>
    </source>
</evidence>
<proteinExistence type="predicted"/>
<sequence>MSETPGRRRHRRVQRPGAPGTDPEPRAEPRDEPAPPAAPDSDNAPAWSSNDERLRRDVPPHW</sequence>